<dbReference type="PANTHER" id="PTHR21496">
    <property type="entry name" value="FERREDOXIN-RELATED"/>
    <property type="match status" value="1"/>
</dbReference>
<dbReference type="Pfam" id="PF00355">
    <property type="entry name" value="Rieske"/>
    <property type="match status" value="1"/>
</dbReference>
<sequence length="106" mass="11724">MQWHDVARENSIALGEYVICELADVEVLVANIDGNLYAVENTCTHDRGSLEGACIQNNEIICPRHGARFCLKTGAVTSPPAYEDLETYPIRIFDGRIQVGDQAKET</sequence>
<dbReference type="GO" id="GO:0051213">
    <property type="term" value="F:dioxygenase activity"/>
    <property type="evidence" value="ECO:0007669"/>
    <property type="project" value="UniProtKB-KW"/>
</dbReference>
<dbReference type="RefSeq" id="WP_093308390.1">
    <property type="nucleotide sequence ID" value="NZ_FNYH01000002.1"/>
</dbReference>
<accession>A0A1H6QXG6</accession>
<dbReference type="InterPro" id="IPR036922">
    <property type="entry name" value="Rieske_2Fe-2S_sf"/>
</dbReference>
<evidence type="ECO:0000256" key="3">
    <source>
        <dbReference type="ARBA" id="ARBA00023004"/>
    </source>
</evidence>
<gene>
    <name evidence="8" type="ORF">SAMN05421831_10236</name>
</gene>
<keyword evidence="9" id="KW-1185">Reference proteome</keyword>
<dbReference type="PANTHER" id="PTHR21496:SF0">
    <property type="entry name" value="RIESKE DOMAIN-CONTAINING PROTEIN"/>
    <property type="match status" value="1"/>
</dbReference>
<evidence type="ECO:0000313" key="9">
    <source>
        <dbReference type="Proteomes" id="UP000242999"/>
    </source>
</evidence>
<reference evidence="9" key="1">
    <citation type="submission" date="2016-10" db="EMBL/GenBank/DDBJ databases">
        <authorList>
            <person name="Varghese N."/>
            <person name="Submissions S."/>
        </authorList>
    </citation>
    <scope>NUCLEOTIDE SEQUENCE [LARGE SCALE GENOMIC DNA]</scope>
    <source>
        <strain evidence="9">DSM 7165</strain>
    </source>
</reference>
<protein>
    <submittedName>
        <fullName evidence="8">3-phenylpropionate/trans-cinnamate dioxygenase ferredoxin subunit</fullName>
    </submittedName>
</protein>
<dbReference type="SUPFAM" id="SSF50022">
    <property type="entry name" value="ISP domain"/>
    <property type="match status" value="1"/>
</dbReference>
<keyword evidence="2" id="KW-0479">Metal-binding</keyword>
<evidence type="ECO:0000259" key="7">
    <source>
        <dbReference type="PROSITE" id="PS51296"/>
    </source>
</evidence>
<dbReference type="EMBL" id="FNYH01000002">
    <property type="protein sequence ID" value="SEI44887.1"/>
    <property type="molecule type" value="Genomic_DNA"/>
</dbReference>
<name>A0A1H6QXG6_9GAMM</name>
<evidence type="ECO:0000256" key="6">
    <source>
        <dbReference type="ARBA" id="ARBA00038001"/>
    </source>
</evidence>
<dbReference type="OrthoDB" id="9800167at2"/>
<evidence type="ECO:0000313" key="8">
    <source>
        <dbReference type="EMBL" id="SEI44887.1"/>
    </source>
</evidence>
<evidence type="ECO:0000256" key="2">
    <source>
        <dbReference type="ARBA" id="ARBA00022723"/>
    </source>
</evidence>
<keyword evidence="3" id="KW-0408">Iron</keyword>
<comment type="similarity">
    <text evidence="6">Belongs to the bacterial ring-hydroxylating dioxygenase ferredoxin component family.</text>
</comment>
<evidence type="ECO:0000256" key="1">
    <source>
        <dbReference type="ARBA" id="ARBA00022714"/>
    </source>
</evidence>
<dbReference type="AlphaFoldDB" id="A0A1H6QXG6"/>
<organism evidence="8 9">
    <name type="scientific">Allopseudospirillum japonicum</name>
    <dbReference type="NCBI Taxonomy" id="64971"/>
    <lineage>
        <taxon>Bacteria</taxon>
        <taxon>Pseudomonadati</taxon>
        <taxon>Pseudomonadota</taxon>
        <taxon>Gammaproteobacteria</taxon>
        <taxon>Oceanospirillales</taxon>
        <taxon>Oceanospirillaceae</taxon>
        <taxon>Allopseudospirillum</taxon>
    </lineage>
</organism>
<proteinExistence type="inferred from homology"/>
<keyword evidence="8" id="KW-0223">Dioxygenase</keyword>
<keyword evidence="1" id="KW-0001">2Fe-2S</keyword>
<dbReference type="GO" id="GO:0046872">
    <property type="term" value="F:metal ion binding"/>
    <property type="evidence" value="ECO:0007669"/>
    <property type="project" value="UniProtKB-KW"/>
</dbReference>
<dbReference type="STRING" id="64971.SAMN05421831_10236"/>
<keyword evidence="4" id="KW-0411">Iron-sulfur</keyword>
<feature type="domain" description="Rieske" evidence="7">
    <location>
        <begin position="3"/>
        <end position="99"/>
    </location>
</feature>
<dbReference type="PROSITE" id="PS51296">
    <property type="entry name" value="RIESKE"/>
    <property type="match status" value="1"/>
</dbReference>
<dbReference type="GO" id="GO:0051537">
    <property type="term" value="F:2 iron, 2 sulfur cluster binding"/>
    <property type="evidence" value="ECO:0007669"/>
    <property type="project" value="UniProtKB-KW"/>
</dbReference>
<dbReference type="InterPro" id="IPR017941">
    <property type="entry name" value="Rieske_2Fe-2S"/>
</dbReference>
<dbReference type="Gene3D" id="2.102.10.10">
    <property type="entry name" value="Rieske [2Fe-2S] iron-sulphur domain"/>
    <property type="match status" value="1"/>
</dbReference>
<comment type="cofactor">
    <cofactor evidence="5">
        <name>[2Fe-2S] cluster</name>
        <dbReference type="ChEBI" id="CHEBI:190135"/>
    </cofactor>
</comment>
<keyword evidence="8" id="KW-0560">Oxidoreductase</keyword>
<evidence type="ECO:0000256" key="5">
    <source>
        <dbReference type="ARBA" id="ARBA00034078"/>
    </source>
</evidence>
<dbReference type="Proteomes" id="UP000242999">
    <property type="component" value="Unassembled WGS sequence"/>
</dbReference>
<evidence type="ECO:0000256" key="4">
    <source>
        <dbReference type="ARBA" id="ARBA00023014"/>
    </source>
</evidence>